<dbReference type="InterPro" id="IPR039424">
    <property type="entry name" value="SBP_5"/>
</dbReference>
<evidence type="ECO:0000313" key="4">
    <source>
        <dbReference type="EMBL" id="BDZ51417.1"/>
    </source>
</evidence>
<sequence length="243" mass="25795">MKKFIAGVGIALAVALVLTGCSAGSTKAGSDTATTAVQKGGSITVGIDDWCGAYDKQQTSGCTFSNMQVTDNLVDQDPKTGKVVPWLATSWKISKDLKQYSFALRTGVTFSNGEKFDATAVKENFDSIIQLGKQGNAFQSSAYLQGYTGTRVVDASHLVVTFSTPKAGFLQALTEAPLGIVSPTTTRRPRPSATTASSAPVRSSSSRWCRIRRSSWSAEPVTTGDRPSAAIRARRISRRSPSS</sequence>
<organism evidence="4 5">
    <name type="scientific">Frondihabitans sucicola</name>
    <dbReference type="NCBI Taxonomy" id="1268041"/>
    <lineage>
        <taxon>Bacteria</taxon>
        <taxon>Bacillati</taxon>
        <taxon>Actinomycetota</taxon>
        <taxon>Actinomycetes</taxon>
        <taxon>Micrococcales</taxon>
        <taxon>Microbacteriaceae</taxon>
        <taxon>Frondihabitans</taxon>
    </lineage>
</organism>
<reference evidence="5" key="1">
    <citation type="journal article" date="2019" name="Int. J. Syst. Evol. Microbiol.">
        <title>The Global Catalogue of Microorganisms (GCM) 10K type strain sequencing project: providing services to taxonomists for standard genome sequencing and annotation.</title>
        <authorList>
            <consortium name="The Broad Institute Genomics Platform"/>
            <consortium name="The Broad Institute Genome Sequencing Center for Infectious Disease"/>
            <person name="Wu L."/>
            <person name="Ma J."/>
        </authorList>
    </citation>
    <scope>NUCLEOTIDE SEQUENCE [LARGE SCALE GENOMIC DNA]</scope>
    <source>
        <strain evidence="5">NBRC 108728</strain>
    </source>
</reference>
<evidence type="ECO:0000256" key="1">
    <source>
        <dbReference type="SAM" id="MobiDB-lite"/>
    </source>
</evidence>
<dbReference type="SUPFAM" id="SSF53850">
    <property type="entry name" value="Periplasmic binding protein-like II"/>
    <property type="match status" value="1"/>
</dbReference>
<dbReference type="PROSITE" id="PS51257">
    <property type="entry name" value="PROKAR_LIPOPROTEIN"/>
    <property type="match status" value="1"/>
</dbReference>
<accession>A0ABN6Y263</accession>
<protein>
    <recommendedName>
        <fullName evidence="3">Solute-binding protein family 5 domain-containing protein</fullName>
    </recommendedName>
</protein>
<dbReference type="InterPro" id="IPR000914">
    <property type="entry name" value="SBP_5_dom"/>
</dbReference>
<name>A0ABN6Y263_9MICO</name>
<feature type="chain" id="PRO_5046333705" description="Solute-binding protein family 5 domain-containing protein" evidence="2">
    <location>
        <begin position="24"/>
        <end position="243"/>
    </location>
</feature>
<dbReference type="Pfam" id="PF00496">
    <property type="entry name" value="SBP_bac_5"/>
    <property type="match status" value="1"/>
</dbReference>
<feature type="compositionally biased region" description="Basic residues" evidence="1">
    <location>
        <begin position="232"/>
        <end position="243"/>
    </location>
</feature>
<dbReference type="Gene3D" id="3.40.190.10">
    <property type="entry name" value="Periplasmic binding protein-like II"/>
    <property type="match status" value="1"/>
</dbReference>
<feature type="region of interest" description="Disordered" evidence="1">
    <location>
        <begin position="181"/>
        <end position="243"/>
    </location>
</feature>
<keyword evidence="5" id="KW-1185">Reference proteome</keyword>
<keyword evidence="2" id="KW-0732">Signal</keyword>
<evidence type="ECO:0000313" key="5">
    <source>
        <dbReference type="Proteomes" id="UP001321486"/>
    </source>
</evidence>
<feature type="compositionally biased region" description="Low complexity" evidence="1">
    <location>
        <begin position="181"/>
        <end position="208"/>
    </location>
</feature>
<dbReference type="EMBL" id="AP027732">
    <property type="protein sequence ID" value="BDZ51417.1"/>
    <property type="molecule type" value="Genomic_DNA"/>
</dbReference>
<feature type="domain" description="Solute-binding protein family 5" evidence="3">
    <location>
        <begin position="82"/>
        <end position="182"/>
    </location>
</feature>
<dbReference type="PANTHER" id="PTHR30290">
    <property type="entry name" value="PERIPLASMIC BINDING COMPONENT OF ABC TRANSPORTER"/>
    <property type="match status" value="1"/>
</dbReference>
<evidence type="ECO:0000259" key="3">
    <source>
        <dbReference type="Pfam" id="PF00496"/>
    </source>
</evidence>
<feature type="signal peptide" evidence="2">
    <location>
        <begin position="1"/>
        <end position="23"/>
    </location>
</feature>
<dbReference type="Proteomes" id="UP001321486">
    <property type="component" value="Chromosome"/>
</dbReference>
<evidence type="ECO:0000256" key="2">
    <source>
        <dbReference type="SAM" id="SignalP"/>
    </source>
</evidence>
<gene>
    <name evidence="4" type="ORF">GCM10025867_36580</name>
</gene>
<proteinExistence type="predicted"/>